<evidence type="ECO:0000313" key="7">
    <source>
        <dbReference type="RefSeq" id="XP_033356799.1"/>
    </source>
</evidence>
<gene>
    <name evidence="7" type="primary">LOC117237184</name>
</gene>
<dbReference type="PANTHER" id="PTHR11306">
    <property type="entry name" value="NIEMANN PICK TYPE C2 PROTEIN NPC2-RELATED"/>
    <property type="match status" value="1"/>
</dbReference>
<dbReference type="GO" id="GO:0032934">
    <property type="term" value="F:sterol binding"/>
    <property type="evidence" value="ECO:0007669"/>
    <property type="project" value="InterPro"/>
</dbReference>
<keyword evidence="4" id="KW-0732">Signal</keyword>
<dbReference type="GO" id="GO:0005576">
    <property type="term" value="C:extracellular region"/>
    <property type="evidence" value="ECO:0007669"/>
    <property type="project" value="UniProtKB-SubCell"/>
</dbReference>
<comment type="similarity">
    <text evidence="2">Belongs to the NPC2 family.</text>
</comment>
<dbReference type="Pfam" id="PF02221">
    <property type="entry name" value="E1_DerP2_DerF2"/>
    <property type="match status" value="1"/>
</dbReference>
<accession>A0A6J3KYB3</accession>
<dbReference type="RefSeq" id="XP_033356799.1">
    <property type="nucleotide sequence ID" value="XM_033500908.1"/>
</dbReference>
<dbReference type="GO" id="GO:0015918">
    <property type="term" value="P:sterol transport"/>
    <property type="evidence" value="ECO:0007669"/>
    <property type="project" value="InterPro"/>
</dbReference>
<dbReference type="Proteomes" id="UP000504631">
    <property type="component" value="Unplaced"/>
</dbReference>
<dbReference type="KEGG" id="bvk:117237184"/>
<evidence type="ECO:0000256" key="4">
    <source>
        <dbReference type="SAM" id="SignalP"/>
    </source>
</evidence>
<proteinExistence type="inferred from homology"/>
<keyword evidence="3" id="KW-0964">Secreted</keyword>
<feature type="domain" description="MD-2-related lipid-recognition" evidence="5">
    <location>
        <begin position="23"/>
        <end position="145"/>
    </location>
</feature>
<sequence>MAILTYVYVFAVLFIADSMQSSYVPCNAGPSPVSVEILGCSSLPCNLVRGKIVEANVVFNAVENTKSLKPVVDVQLGSGHIPYVLPEQNACKSLVSGQCPLQKGQSATYQLKMPVEKSYPRISLTIQLSLVDEQNKPQVCFKIPAKVVD</sequence>
<dbReference type="SMART" id="SM00737">
    <property type="entry name" value="ML"/>
    <property type="match status" value="1"/>
</dbReference>
<protein>
    <submittedName>
        <fullName evidence="7">NPC intracellular cholesterol transporter 2-like</fullName>
    </submittedName>
</protein>
<evidence type="ECO:0000313" key="6">
    <source>
        <dbReference type="Proteomes" id="UP000504631"/>
    </source>
</evidence>
<organism evidence="6 7">
    <name type="scientific">Bombus vosnesenskii</name>
    <dbReference type="NCBI Taxonomy" id="207650"/>
    <lineage>
        <taxon>Eukaryota</taxon>
        <taxon>Metazoa</taxon>
        <taxon>Ecdysozoa</taxon>
        <taxon>Arthropoda</taxon>
        <taxon>Hexapoda</taxon>
        <taxon>Insecta</taxon>
        <taxon>Pterygota</taxon>
        <taxon>Neoptera</taxon>
        <taxon>Endopterygota</taxon>
        <taxon>Hymenoptera</taxon>
        <taxon>Apocrita</taxon>
        <taxon>Aculeata</taxon>
        <taxon>Apoidea</taxon>
        <taxon>Anthophila</taxon>
        <taxon>Apidae</taxon>
        <taxon>Bombus</taxon>
        <taxon>Pyrobombus</taxon>
    </lineage>
</organism>
<dbReference type="SUPFAM" id="SSF81296">
    <property type="entry name" value="E set domains"/>
    <property type="match status" value="1"/>
</dbReference>
<evidence type="ECO:0000256" key="2">
    <source>
        <dbReference type="ARBA" id="ARBA00006370"/>
    </source>
</evidence>
<evidence type="ECO:0000259" key="5">
    <source>
        <dbReference type="SMART" id="SM00737"/>
    </source>
</evidence>
<dbReference type="GeneID" id="117237184"/>
<reference evidence="7" key="1">
    <citation type="submission" date="2025-08" db="UniProtKB">
        <authorList>
            <consortium name="RefSeq"/>
        </authorList>
    </citation>
    <scope>IDENTIFICATION</scope>
    <source>
        <tissue evidence="7">Muscle</tissue>
    </source>
</reference>
<dbReference type="FunFam" id="2.60.40.770:FF:000001">
    <property type="entry name" value="NPC intracellular cholesterol transporter 2"/>
    <property type="match status" value="1"/>
</dbReference>
<feature type="chain" id="PRO_5026891736" evidence="4">
    <location>
        <begin position="22"/>
        <end position="149"/>
    </location>
</feature>
<feature type="signal peptide" evidence="4">
    <location>
        <begin position="1"/>
        <end position="21"/>
    </location>
</feature>
<dbReference type="PANTHER" id="PTHR11306:SF36">
    <property type="entry name" value="NIEMANN-PICK TYPE C-2C-RELATED"/>
    <property type="match status" value="1"/>
</dbReference>
<dbReference type="AlphaFoldDB" id="A0A6J3KYB3"/>
<evidence type="ECO:0000256" key="1">
    <source>
        <dbReference type="ARBA" id="ARBA00004613"/>
    </source>
</evidence>
<keyword evidence="6" id="KW-1185">Reference proteome</keyword>
<comment type="subcellular location">
    <subcellularLocation>
        <location evidence="1">Secreted</location>
    </subcellularLocation>
</comment>
<dbReference type="InterPro" id="IPR003172">
    <property type="entry name" value="ML_dom"/>
</dbReference>
<name>A0A6J3KYB3_9HYME</name>
<evidence type="ECO:0000256" key="3">
    <source>
        <dbReference type="ARBA" id="ARBA00022525"/>
    </source>
</evidence>
<dbReference type="InterPro" id="IPR014756">
    <property type="entry name" value="Ig_E-set"/>
</dbReference>
<dbReference type="Gene3D" id="2.60.40.770">
    <property type="match status" value="1"/>
</dbReference>
<dbReference type="InterPro" id="IPR039670">
    <property type="entry name" value="NPC2-like"/>
</dbReference>